<dbReference type="GO" id="GO:0005829">
    <property type="term" value="C:cytosol"/>
    <property type="evidence" value="ECO:0007669"/>
    <property type="project" value="TreeGrafter"/>
</dbReference>
<keyword evidence="2 3" id="KW-0040">ANK repeat</keyword>
<feature type="compositionally biased region" description="Polar residues" evidence="4">
    <location>
        <begin position="345"/>
        <end position="359"/>
    </location>
</feature>
<evidence type="ECO:0000313" key="5">
    <source>
        <dbReference type="EMBL" id="KAK9296703.1"/>
    </source>
</evidence>
<feature type="compositionally biased region" description="Low complexity" evidence="4">
    <location>
        <begin position="432"/>
        <end position="444"/>
    </location>
</feature>
<dbReference type="Gene3D" id="1.25.40.20">
    <property type="entry name" value="Ankyrin repeat-containing domain"/>
    <property type="match status" value="2"/>
</dbReference>
<feature type="region of interest" description="Disordered" evidence="4">
    <location>
        <begin position="432"/>
        <end position="461"/>
    </location>
</feature>
<proteinExistence type="predicted"/>
<dbReference type="InterPro" id="IPR033635">
    <property type="entry name" value="ANKS1/Caskin"/>
</dbReference>
<dbReference type="AlphaFoldDB" id="A0AAW0ZGN4"/>
<dbReference type="PANTHER" id="PTHR24174:SF1">
    <property type="entry name" value="IP14385P"/>
    <property type="match status" value="1"/>
</dbReference>
<accession>A0AAW0ZGN4</accession>
<keyword evidence="6" id="KW-1185">Reference proteome</keyword>
<feature type="repeat" description="ANK" evidence="3">
    <location>
        <begin position="81"/>
        <end position="113"/>
    </location>
</feature>
<dbReference type="PANTHER" id="PTHR24174">
    <property type="entry name" value="ANKYRIN REPEAT AND STERILE ALPHA MOTIF DOMAIN-CONTAINING PROTEIN 1"/>
    <property type="match status" value="1"/>
</dbReference>
<evidence type="ECO:0000256" key="2">
    <source>
        <dbReference type="ARBA" id="ARBA00023043"/>
    </source>
</evidence>
<dbReference type="SUPFAM" id="SSF48403">
    <property type="entry name" value="Ankyrin repeat"/>
    <property type="match status" value="1"/>
</dbReference>
<feature type="repeat" description="ANK" evidence="3">
    <location>
        <begin position="48"/>
        <end position="80"/>
    </location>
</feature>
<comment type="caution">
    <text evidence="5">The sequence shown here is derived from an EMBL/GenBank/DDBJ whole genome shotgun (WGS) entry which is preliminary data.</text>
</comment>
<dbReference type="InterPro" id="IPR036770">
    <property type="entry name" value="Ankyrin_rpt-contain_sf"/>
</dbReference>
<feature type="repeat" description="ANK" evidence="3">
    <location>
        <begin position="190"/>
        <end position="222"/>
    </location>
</feature>
<feature type="compositionally biased region" description="Pro residues" evidence="4">
    <location>
        <begin position="646"/>
        <end position="655"/>
    </location>
</feature>
<feature type="region of interest" description="Disordered" evidence="4">
    <location>
        <begin position="563"/>
        <end position="582"/>
    </location>
</feature>
<feature type="repeat" description="ANK" evidence="3">
    <location>
        <begin position="222"/>
        <end position="254"/>
    </location>
</feature>
<dbReference type="Proteomes" id="UP001432146">
    <property type="component" value="Unassembled WGS sequence"/>
</dbReference>
<reference evidence="5 6" key="1">
    <citation type="submission" date="2024-05" db="EMBL/GenBank/DDBJ databases">
        <title>The nuclear and mitochondrial genome assemblies of Tetragonisca angustula (Apidae: Meliponini), a tiny yet remarkable pollinator in the Neotropics.</title>
        <authorList>
            <person name="Ferrari R."/>
            <person name="Ricardo P.C."/>
            <person name="Dias F.C."/>
            <person name="Araujo N.S."/>
            <person name="Soares D.O."/>
            <person name="Zhou Q.-S."/>
            <person name="Zhu C.-D."/>
            <person name="Coutinho L."/>
            <person name="Airas M.C."/>
            <person name="Batista T.M."/>
        </authorList>
    </citation>
    <scope>NUCLEOTIDE SEQUENCE [LARGE SCALE GENOMIC DNA]</scope>
    <source>
        <strain evidence="5">ASF017062</strain>
        <tissue evidence="5">Abdomen</tissue>
    </source>
</reference>
<feature type="compositionally biased region" description="Polar residues" evidence="4">
    <location>
        <begin position="323"/>
        <end position="332"/>
    </location>
</feature>
<evidence type="ECO:0000313" key="6">
    <source>
        <dbReference type="Proteomes" id="UP001432146"/>
    </source>
</evidence>
<feature type="region of interest" description="Disordered" evidence="4">
    <location>
        <begin position="639"/>
        <end position="711"/>
    </location>
</feature>
<feature type="compositionally biased region" description="Low complexity" evidence="4">
    <location>
        <begin position="396"/>
        <end position="407"/>
    </location>
</feature>
<dbReference type="Pfam" id="PF12796">
    <property type="entry name" value="Ank_2"/>
    <property type="match status" value="3"/>
</dbReference>
<evidence type="ECO:0000256" key="1">
    <source>
        <dbReference type="ARBA" id="ARBA00022737"/>
    </source>
</evidence>
<dbReference type="PROSITE" id="PS50088">
    <property type="entry name" value="ANK_REPEAT"/>
    <property type="match status" value="5"/>
</dbReference>
<evidence type="ECO:0000256" key="3">
    <source>
        <dbReference type="PROSITE-ProRule" id="PRU00023"/>
    </source>
</evidence>
<organism evidence="5 6">
    <name type="scientific">Tetragonisca angustula</name>
    <dbReference type="NCBI Taxonomy" id="166442"/>
    <lineage>
        <taxon>Eukaryota</taxon>
        <taxon>Metazoa</taxon>
        <taxon>Ecdysozoa</taxon>
        <taxon>Arthropoda</taxon>
        <taxon>Hexapoda</taxon>
        <taxon>Insecta</taxon>
        <taxon>Pterygota</taxon>
        <taxon>Neoptera</taxon>
        <taxon>Endopterygota</taxon>
        <taxon>Hymenoptera</taxon>
        <taxon>Apocrita</taxon>
        <taxon>Aculeata</taxon>
        <taxon>Apoidea</taxon>
        <taxon>Anthophila</taxon>
        <taxon>Apidae</taxon>
        <taxon>Tetragonisca</taxon>
    </lineage>
</organism>
<dbReference type="EMBL" id="JAWNGG020000206">
    <property type="protein sequence ID" value="KAK9296703.1"/>
    <property type="molecule type" value="Genomic_DNA"/>
</dbReference>
<evidence type="ECO:0000256" key="4">
    <source>
        <dbReference type="SAM" id="MobiDB-lite"/>
    </source>
</evidence>
<dbReference type="SMART" id="SM00248">
    <property type="entry name" value="ANK"/>
    <property type="match status" value="7"/>
</dbReference>
<keyword evidence="1" id="KW-0677">Repeat</keyword>
<name>A0AAW0ZGN4_9HYME</name>
<feature type="region of interest" description="Disordered" evidence="4">
    <location>
        <begin position="281"/>
        <end position="420"/>
    </location>
</feature>
<feature type="compositionally biased region" description="Low complexity" evidence="4">
    <location>
        <begin position="695"/>
        <end position="711"/>
    </location>
</feature>
<feature type="region of interest" description="Disordered" evidence="4">
    <location>
        <begin position="607"/>
        <end position="627"/>
    </location>
</feature>
<gene>
    <name evidence="5" type="ORF">QLX08_009375</name>
</gene>
<dbReference type="PROSITE" id="PS50297">
    <property type="entry name" value="ANK_REP_REGION"/>
    <property type="match status" value="5"/>
</dbReference>
<dbReference type="InterPro" id="IPR002110">
    <property type="entry name" value="Ankyrin_rpt"/>
</dbReference>
<sequence length="741" mass="80563">MGKDQELLEAARSGNVTVVEKILGQRAKRSGPLASLRRGPGANVQDASGYSALHHAALNGHKEVVKLLLQYEASTNVVDAKGSSPLHLAAWAGDAEIVRLILTQGPSVPKVNLTTKDNETALHCAAQYGHTEVVAQLLQYGCDPSIRNSRGESALDLAAQYGRLETVQLLVSTYPELIVPLRNSSSSVIFPHTPLHLASRNGHRAVVEVLLAAGVDVNTRTSAGTAMHEAALCGKMEVVRALLDRGVDLGIRDSRQNTVLDLLGQFPPHVTQDITAVIKRHRSSSGVESDADSENLPPIPVQGNDSLGSPYENVRPGDDLSSVEGTSPTQWQFYHKPRDDDRRVSGTSVVSLGSDNGLYQTPPVPRGTMEGSFVSEDLSLTLPTGYGGGRESDQLSVSSSSSVGGPSPRDRRCLPNDSSAAGIYLPMAPLSSSLHSPASNSKVSPTPPKKPPRRNLSVSPTHLQTQMSLSADCTLGPSNYEYLFMARSGARSHIDLEQLQKRREQLRHVTRSVDQYVEMKSRVPDGEEKRESNVEPVAITSIYENRPIKTLNPRRKLRRHAFESYEPESSPCADKSPCSETDSFVQEPTFVSNAFLTLKSSQESLLDDKRDAVDEHPTPEGREATDKRLKRVQMMLPTSPTHYAQPPTPDHPPPSAMQAEKSIHERIRPLSQVYKRRSRDMETETDEDLLQFPAGGSLDASSGSLSSVSLSDKSMSTDNVEEYFGDVPFAGKQQRTLGCTA</sequence>
<protein>
    <submittedName>
        <fullName evidence="5">Uncharacterized protein</fullName>
    </submittedName>
</protein>
<feature type="repeat" description="ANK" evidence="3">
    <location>
        <begin position="117"/>
        <end position="149"/>
    </location>
</feature>
<dbReference type="PRINTS" id="PR01415">
    <property type="entry name" value="ANKYRIN"/>
</dbReference>